<dbReference type="PANTHER" id="PTHR43236">
    <property type="entry name" value="ANTITOXIN HIGA1"/>
    <property type="match status" value="1"/>
</dbReference>
<evidence type="ECO:0000313" key="2">
    <source>
        <dbReference type="EMBL" id="MFD1676284.1"/>
    </source>
</evidence>
<dbReference type="InterPro" id="IPR052345">
    <property type="entry name" value="Rad_response_metalloprotease"/>
</dbReference>
<sequence>MEPIIEEMLMANPEGIAHRLRLTYTRSNFLLNPLRIAEYHGITVKAADFHKGDIKGIIKKDDSCIFLNDRDSLNQKRFSLAHELGHYFLHFPQSDAFICTQAFFEVNGIHDLNDDEKVRAIVELYANRFAMALLLPFDEVYREWHLADTIEHMADRFGVPVQIVSHRVCEMRNLGFSL</sequence>
<name>A0ABW4JKB4_9BACL</name>
<evidence type="ECO:0000313" key="3">
    <source>
        <dbReference type="Proteomes" id="UP001597079"/>
    </source>
</evidence>
<organism evidence="2 3">
    <name type="scientific">Alicyclobacillus fodiniaquatilis</name>
    <dbReference type="NCBI Taxonomy" id="1661150"/>
    <lineage>
        <taxon>Bacteria</taxon>
        <taxon>Bacillati</taxon>
        <taxon>Bacillota</taxon>
        <taxon>Bacilli</taxon>
        <taxon>Bacillales</taxon>
        <taxon>Alicyclobacillaceae</taxon>
        <taxon>Alicyclobacillus</taxon>
    </lineage>
</organism>
<accession>A0ABW4JKB4</accession>
<evidence type="ECO:0000259" key="1">
    <source>
        <dbReference type="Pfam" id="PF06114"/>
    </source>
</evidence>
<dbReference type="RefSeq" id="WP_377944180.1">
    <property type="nucleotide sequence ID" value="NZ_JBHUCX010000045.1"/>
</dbReference>
<feature type="domain" description="IrrE N-terminal-like" evidence="1">
    <location>
        <begin position="37"/>
        <end position="168"/>
    </location>
</feature>
<proteinExistence type="predicted"/>
<gene>
    <name evidence="2" type="ORF">ACFSB2_16385</name>
</gene>
<dbReference type="Proteomes" id="UP001597079">
    <property type="component" value="Unassembled WGS sequence"/>
</dbReference>
<keyword evidence="3" id="KW-1185">Reference proteome</keyword>
<dbReference type="Pfam" id="PF06114">
    <property type="entry name" value="Peptidase_M78"/>
    <property type="match status" value="1"/>
</dbReference>
<reference evidence="3" key="1">
    <citation type="journal article" date="2019" name="Int. J. Syst. Evol. Microbiol.">
        <title>The Global Catalogue of Microorganisms (GCM) 10K type strain sequencing project: providing services to taxonomists for standard genome sequencing and annotation.</title>
        <authorList>
            <consortium name="The Broad Institute Genomics Platform"/>
            <consortium name="The Broad Institute Genome Sequencing Center for Infectious Disease"/>
            <person name="Wu L."/>
            <person name="Ma J."/>
        </authorList>
    </citation>
    <scope>NUCLEOTIDE SEQUENCE [LARGE SCALE GENOMIC DNA]</scope>
    <source>
        <strain evidence="3">CGMCC 1.12286</strain>
    </source>
</reference>
<dbReference type="EMBL" id="JBHUCX010000045">
    <property type="protein sequence ID" value="MFD1676284.1"/>
    <property type="molecule type" value="Genomic_DNA"/>
</dbReference>
<protein>
    <submittedName>
        <fullName evidence="2">ImmA/IrrE family metallo-endopeptidase</fullName>
    </submittedName>
</protein>
<comment type="caution">
    <text evidence="2">The sequence shown here is derived from an EMBL/GenBank/DDBJ whole genome shotgun (WGS) entry which is preliminary data.</text>
</comment>
<dbReference type="Gene3D" id="1.10.10.2910">
    <property type="match status" value="1"/>
</dbReference>
<dbReference type="InterPro" id="IPR010359">
    <property type="entry name" value="IrrE_HExxH"/>
</dbReference>
<dbReference type="PANTHER" id="PTHR43236:SF1">
    <property type="entry name" value="BLL7220 PROTEIN"/>
    <property type="match status" value="1"/>
</dbReference>